<dbReference type="InterPro" id="IPR036775">
    <property type="entry name" value="DNA_pol_Y-fam_lit_finger_sf"/>
</dbReference>
<evidence type="ECO:0000259" key="5">
    <source>
        <dbReference type="PROSITE" id="PS50173"/>
    </source>
</evidence>
<dbReference type="CDD" id="cd01700">
    <property type="entry name" value="PolY_Pol_V_umuC"/>
    <property type="match status" value="1"/>
</dbReference>
<evidence type="ECO:0000313" key="7">
    <source>
        <dbReference type="Proteomes" id="UP001595752"/>
    </source>
</evidence>
<dbReference type="EMBL" id="JBHRZT010000068">
    <property type="protein sequence ID" value="MFC3885095.1"/>
    <property type="molecule type" value="Genomic_DNA"/>
</dbReference>
<comment type="caution">
    <text evidence="6">The sequence shown here is derived from an EMBL/GenBank/DDBJ whole genome shotgun (WGS) entry which is preliminary data.</text>
</comment>
<evidence type="ECO:0000256" key="1">
    <source>
        <dbReference type="ARBA" id="ARBA00010945"/>
    </source>
</evidence>
<evidence type="ECO:0000256" key="2">
    <source>
        <dbReference type="ARBA" id="ARBA00022457"/>
    </source>
</evidence>
<evidence type="ECO:0000313" key="6">
    <source>
        <dbReference type="EMBL" id="MFC3885095.1"/>
    </source>
</evidence>
<dbReference type="InterPro" id="IPR043128">
    <property type="entry name" value="Rev_trsase/Diguanyl_cyclase"/>
</dbReference>
<dbReference type="PANTHER" id="PTHR11076:SF35">
    <property type="entry name" value="DNA REPAIR PROTEIN HOMOLOG YOBH"/>
    <property type="match status" value="1"/>
</dbReference>
<keyword evidence="4" id="KW-0239">DNA-directed DNA polymerase</keyword>
<dbReference type="SUPFAM" id="SSF100879">
    <property type="entry name" value="Lesion bypass DNA polymerase (Y-family), little finger domain"/>
    <property type="match status" value="1"/>
</dbReference>
<keyword evidence="7" id="KW-1185">Reference proteome</keyword>
<dbReference type="InterPro" id="IPR043502">
    <property type="entry name" value="DNA/RNA_pol_sf"/>
</dbReference>
<comment type="similarity">
    <text evidence="1">Belongs to the DNA polymerase type-Y family.</text>
</comment>
<keyword evidence="3" id="KW-0227">DNA damage</keyword>
<dbReference type="Gene3D" id="3.40.1170.60">
    <property type="match status" value="1"/>
</dbReference>
<dbReference type="Proteomes" id="UP001595752">
    <property type="component" value="Unassembled WGS sequence"/>
</dbReference>
<protein>
    <submittedName>
        <fullName evidence="6">UV damage repair protein UvrX</fullName>
    </submittedName>
</protein>
<reference evidence="7" key="1">
    <citation type="journal article" date="2019" name="Int. J. Syst. Evol. Microbiol.">
        <title>The Global Catalogue of Microorganisms (GCM) 10K type strain sequencing project: providing services to taxonomists for standard genome sequencing and annotation.</title>
        <authorList>
            <consortium name="The Broad Institute Genomics Platform"/>
            <consortium name="The Broad Institute Genome Sequencing Center for Infectious Disease"/>
            <person name="Wu L."/>
            <person name="Ma J."/>
        </authorList>
    </citation>
    <scope>NUCLEOTIDE SEQUENCE [LARGE SCALE GENOMIC DNA]</scope>
    <source>
        <strain evidence="7">CCUG 61889</strain>
    </source>
</reference>
<gene>
    <name evidence="6" type="ORF">ACFOU2_17125</name>
</gene>
<keyword evidence="2" id="KW-0515">Mutator protein</keyword>
<name>A0ABV8B5C6_9BACI</name>
<dbReference type="SUPFAM" id="SSF56672">
    <property type="entry name" value="DNA/RNA polymerases"/>
    <property type="match status" value="1"/>
</dbReference>
<dbReference type="Pfam" id="PF11798">
    <property type="entry name" value="IMS_HHH"/>
    <property type="match status" value="1"/>
</dbReference>
<dbReference type="Pfam" id="PF11799">
    <property type="entry name" value="IMS_C"/>
    <property type="match status" value="1"/>
</dbReference>
<dbReference type="InterPro" id="IPR001126">
    <property type="entry name" value="UmuC"/>
</dbReference>
<dbReference type="Gene3D" id="3.30.1490.100">
    <property type="entry name" value="DNA polymerase, Y-family, little finger domain"/>
    <property type="match status" value="1"/>
</dbReference>
<dbReference type="InterPro" id="IPR017961">
    <property type="entry name" value="DNA_pol_Y-fam_little_finger"/>
</dbReference>
<evidence type="ECO:0000256" key="3">
    <source>
        <dbReference type="ARBA" id="ARBA00022763"/>
    </source>
</evidence>
<accession>A0ABV8B5C6</accession>
<dbReference type="PANTHER" id="PTHR11076">
    <property type="entry name" value="DNA REPAIR POLYMERASE UMUC / TRANSFERASE FAMILY MEMBER"/>
    <property type="match status" value="1"/>
</dbReference>
<feature type="domain" description="UmuC" evidence="5">
    <location>
        <begin position="6"/>
        <end position="192"/>
    </location>
</feature>
<proteinExistence type="inferred from homology"/>
<keyword evidence="4" id="KW-0808">Transferase</keyword>
<dbReference type="InterPro" id="IPR024728">
    <property type="entry name" value="PolY_HhH_motif"/>
</dbReference>
<dbReference type="Gene3D" id="1.10.150.20">
    <property type="entry name" value="5' to 3' exonuclease, C-terminal subdomain"/>
    <property type="match status" value="1"/>
</dbReference>
<keyword evidence="4" id="KW-0548">Nucleotidyltransferase</keyword>
<organism evidence="6 7">
    <name type="scientific">Bacillus songklensis</name>
    <dbReference type="NCBI Taxonomy" id="1069116"/>
    <lineage>
        <taxon>Bacteria</taxon>
        <taxon>Bacillati</taxon>
        <taxon>Bacillota</taxon>
        <taxon>Bacilli</taxon>
        <taxon>Bacillales</taxon>
        <taxon>Bacillaceae</taxon>
        <taxon>Bacillus</taxon>
    </lineage>
</organism>
<sequence length="412" mass="46715">MPQRTIIFVDMKSFFASIEAVERNLDPLKTLLVVVGDKNRNGSVVLASTPAMKEKFGIKTGNRLYEVPKIRGIQIVEARMGFYLKKSLEITKILTRFAPWDSIQQYSIDEAAIYIGNSERLFGTPRQVAELMKKTIYEETKLISCYGIGPNKFLAKVILDTLGKKQGIAECQYEDVPELLWPLPLGQVWGIGKRLEKKLNAMNIFTLRELAHYPLELLRKKFGVIGEQLFWHAHGIDLSPVTYEQNFSIQKGIGKGITLLRDYCDIEEIKTVILELCEDTAMRARGENLVACTISLAIGYSQYDGGGGFHRSKTMEIATNITMDIYRVCLLLLHKHYSGQIVRSVHVSLSNLEKDEMIQMSLFEDGYKQKILGYVMDQIRNKYGSTAILRGRSYTKDGTTIARSHTLGGHKW</sequence>
<dbReference type="PROSITE" id="PS50173">
    <property type="entry name" value="UMUC"/>
    <property type="match status" value="1"/>
</dbReference>
<dbReference type="Pfam" id="PF00817">
    <property type="entry name" value="IMS"/>
    <property type="match status" value="1"/>
</dbReference>
<dbReference type="Gene3D" id="3.30.70.270">
    <property type="match status" value="1"/>
</dbReference>
<evidence type="ECO:0000256" key="4">
    <source>
        <dbReference type="ARBA" id="ARBA00022932"/>
    </source>
</evidence>
<dbReference type="InterPro" id="IPR050116">
    <property type="entry name" value="DNA_polymerase-Y"/>
</dbReference>